<dbReference type="InterPro" id="IPR013087">
    <property type="entry name" value="Znf_C2H2_type"/>
</dbReference>
<organism evidence="9 10">
    <name type="scientific">Apolygus lucorum</name>
    <name type="common">Small green plant bug</name>
    <name type="synonym">Lygocoris lucorum</name>
    <dbReference type="NCBI Taxonomy" id="248454"/>
    <lineage>
        <taxon>Eukaryota</taxon>
        <taxon>Metazoa</taxon>
        <taxon>Ecdysozoa</taxon>
        <taxon>Arthropoda</taxon>
        <taxon>Hexapoda</taxon>
        <taxon>Insecta</taxon>
        <taxon>Pterygota</taxon>
        <taxon>Neoptera</taxon>
        <taxon>Paraneoptera</taxon>
        <taxon>Hemiptera</taxon>
        <taxon>Heteroptera</taxon>
        <taxon>Panheteroptera</taxon>
        <taxon>Cimicomorpha</taxon>
        <taxon>Miridae</taxon>
        <taxon>Mirini</taxon>
        <taxon>Apolygus</taxon>
    </lineage>
</organism>
<keyword evidence="4" id="KW-0863">Zinc-finger</keyword>
<dbReference type="PANTHER" id="PTHR24406">
    <property type="entry name" value="TRANSCRIPTIONAL REPRESSOR CTCFL-RELATED"/>
    <property type="match status" value="1"/>
</dbReference>
<keyword evidence="5" id="KW-0862">Zinc</keyword>
<protein>
    <recommendedName>
        <fullName evidence="8">C2H2-type domain-containing protein</fullName>
    </recommendedName>
</protein>
<evidence type="ECO:0000256" key="7">
    <source>
        <dbReference type="SAM" id="MobiDB-lite"/>
    </source>
</evidence>
<evidence type="ECO:0000256" key="6">
    <source>
        <dbReference type="ARBA" id="ARBA00023242"/>
    </source>
</evidence>
<feature type="region of interest" description="Disordered" evidence="7">
    <location>
        <begin position="168"/>
        <end position="194"/>
    </location>
</feature>
<dbReference type="GO" id="GO:0005634">
    <property type="term" value="C:nucleus"/>
    <property type="evidence" value="ECO:0007669"/>
    <property type="project" value="UniProtKB-SubCell"/>
</dbReference>
<keyword evidence="3" id="KW-0677">Repeat</keyword>
<reference evidence="9" key="1">
    <citation type="journal article" date="2021" name="Mol. Ecol. Resour.">
        <title>Apolygus lucorum genome provides insights into omnivorousness and mesophyll feeding.</title>
        <authorList>
            <person name="Liu Y."/>
            <person name="Liu H."/>
            <person name="Wang H."/>
            <person name="Huang T."/>
            <person name="Liu B."/>
            <person name="Yang B."/>
            <person name="Yin L."/>
            <person name="Li B."/>
            <person name="Zhang Y."/>
            <person name="Zhang S."/>
            <person name="Jiang F."/>
            <person name="Zhang X."/>
            <person name="Ren Y."/>
            <person name="Wang B."/>
            <person name="Wang S."/>
            <person name="Lu Y."/>
            <person name="Wu K."/>
            <person name="Fan W."/>
            <person name="Wang G."/>
        </authorList>
    </citation>
    <scope>NUCLEOTIDE SEQUENCE</scope>
    <source>
        <strain evidence="9">12Hb</strain>
    </source>
</reference>
<comment type="subcellular location">
    <subcellularLocation>
        <location evidence="1">Nucleus</location>
    </subcellularLocation>
</comment>
<proteinExistence type="predicted"/>
<gene>
    <name evidence="9" type="ORF">GE061_020254</name>
</gene>
<evidence type="ECO:0000256" key="3">
    <source>
        <dbReference type="ARBA" id="ARBA00022737"/>
    </source>
</evidence>
<evidence type="ECO:0000256" key="5">
    <source>
        <dbReference type="ARBA" id="ARBA00022833"/>
    </source>
</evidence>
<evidence type="ECO:0000256" key="2">
    <source>
        <dbReference type="ARBA" id="ARBA00022723"/>
    </source>
</evidence>
<keyword evidence="2" id="KW-0479">Metal-binding</keyword>
<dbReference type="AlphaFoldDB" id="A0A8S9WHW4"/>
<feature type="domain" description="C2H2-type" evidence="8">
    <location>
        <begin position="276"/>
        <end position="299"/>
    </location>
</feature>
<evidence type="ECO:0000256" key="4">
    <source>
        <dbReference type="ARBA" id="ARBA00022771"/>
    </source>
</evidence>
<accession>A0A8S9WHW4</accession>
<evidence type="ECO:0000313" key="9">
    <source>
        <dbReference type="EMBL" id="KAF6197370.1"/>
    </source>
</evidence>
<keyword evidence="6" id="KW-0539">Nucleus</keyword>
<dbReference type="SMART" id="SM00355">
    <property type="entry name" value="ZnF_C2H2"/>
    <property type="match status" value="2"/>
</dbReference>
<dbReference type="Proteomes" id="UP000466442">
    <property type="component" value="Unassembled WGS sequence"/>
</dbReference>
<dbReference type="InterPro" id="IPR050888">
    <property type="entry name" value="ZnF_C2H2-type_TF"/>
</dbReference>
<evidence type="ECO:0000259" key="8">
    <source>
        <dbReference type="SMART" id="SM00355"/>
    </source>
</evidence>
<comment type="caution">
    <text evidence="9">The sequence shown here is derived from an EMBL/GenBank/DDBJ whole genome shotgun (WGS) entry which is preliminary data.</text>
</comment>
<dbReference type="Gene3D" id="3.30.160.60">
    <property type="entry name" value="Classic Zinc Finger"/>
    <property type="match status" value="2"/>
</dbReference>
<feature type="domain" description="C2H2-type" evidence="8">
    <location>
        <begin position="355"/>
        <end position="378"/>
    </location>
</feature>
<sequence length="389" mass="45140">MSAIRKYMILLHPPQMGQIFDDLPLAKDLYSTQSRGVFDLRVRRNHWDPKAQQRFFCACGKSYKYKESLYTHQRFQCGKEAQFPCPQCPYKAKLKGIQVSNFDFGQISDEDSRRKCSPKLNFDLLRIIDQLEKCTRSALGWRNGGNYVEPNPAARSSIIQDLVSSEEWRRSKSSTNEPNLKRSDSLSSLSSFPDELERSTRRVQDWKNLMNYPGSKSTARSNSVLRSYGKEDRGRLRSLKNSSGMPRFYCECGKSYKYARGLGQHKKYECGKEPHVECSMCPYRTKFAHNMKSHMALKHNHILKPKSQSNMTDFDSSTTTRRADGRYYCACGRSYKFRESLSNHVRYECGKEAQFPCPICPYKAKLKWSLKSHYINRHVARARPPNVKS</sequence>
<name>A0A8S9WHW4_APOLU</name>
<evidence type="ECO:0000256" key="1">
    <source>
        <dbReference type="ARBA" id="ARBA00004123"/>
    </source>
</evidence>
<keyword evidence="10" id="KW-1185">Reference proteome</keyword>
<evidence type="ECO:0000313" key="10">
    <source>
        <dbReference type="Proteomes" id="UP000466442"/>
    </source>
</evidence>
<dbReference type="EMBL" id="WIXP02000101">
    <property type="protein sequence ID" value="KAF6197370.1"/>
    <property type="molecule type" value="Genomic_DNA"/>
</dbReference>
<dbReference type="GO" id="GO:0008270">
    <property type="term" value="F:zinc ion binding"/>
    <property type="evidence" value="ECO:0007669"/>
    <property type="project" value="UniProtKB-KW"/>
</dbReference>
<dbReference type="OrthoDB" id="6571533at2759"/>